<dbReference type="PROSITE" id="PS00137">
    <property type="entry name" value="SUBTILASE_HIS"/>
    <property type="match status" value="1"/>
</dbReference>
<dbReference type="SUPFAM" id="SSF52743">
    <property type="entry name" value="Subtilisin-like"/>
    <property type="match status" value="1"/>
</dbReference>
<dbReference type="InterPro" id="IPR000408">
    <property type="entry name" value="Reg_chr_condens"/>
</dbReference>
<proteinExistence type="inferred from homology"/>
<evidence type="ECO:0000256" key="4">
    <source>
        <dbReference type="SAM" id="SignalP"/>
    </source>
</evidence>
<reference evidence="7 8" key="1">
    <citation type="submission" date="2019-12" db="EMBL/GenBank/DDBJ databases">
        <title>Nocardia macrotermitis sp. nov. and Nocardia aurantia sp. nov., isolated from the gut of the fungus growing-termite Macrotermes natalensis.</title>
        <authorList>
            <person name="Christine B."/>
            <person name="Rene B."/>
        </authorList>
    </citation>
    <scope>NUCLEOTIDE SEQUENCE [LARGE SCALE GENOMIC DNA]</scope>
    <source>
        <strain evidence="7 8">DSM 102126</strain>
    </source>
</reference>
<dbReference type="GO" id="GO:0004252">
    <property type="term" value="F:serine-type endopeptidase activity"/>
    <property type="evidence" value="ECO:0007669"/>
    <property type="project" value="InterPro"/>
</dbReference>
<evidence type="ECO:0000259" key="6">
    <source>
        <dbReference type="Pfam" id="PF25390"/>
    </source>
</evidence>
<dbReference type="InterPro" id="IPR000209">
    <property type="entry name" value="Peptidase_S8/S53_dom"/>
</dbReference>
<dbReference type="OrthoDB" id="3449578at2"/>
<feature type="domain" description="Peptidase S8/S53" evidence="5">
    <location>
        <begin position="632"/>
        <end position="870"/>
    </location>
</feature>
<gene>
    <name evidence="7" type="ORF">GQ466_22680</name>
</gene>
<dbReference type="Gene3D" id="2.130.10.30">
    <property type="entry name" value="Regulator of chromosome condensation 1/beta-lactamase-inhibitor protein II"/>
    <property type="match status" value="4"/>
</dbReference>
<keyword evidence="8" id="KW-1185">Reference proteome</keyword>
<name>A0A6I4W9H8_9ACTN</name>
<evidence type="ECO:0000256" key="1">
    <source>
        <dbReference type="ARBA" id="ARBA00022737"/>
    </source>
</evidence>
<keyword evidence="4" id="KW-0732">Signal</keyword>
<dbReference type="Pfam" id="PF00082">
    <property type="entry name" value="Peptidase_S8"/>
    <property type="match status" value="1"/>
</dbReference>
<dbReference type="EMBL" id="WUTW01000005">
    <property type="protein sequence ID" value="MXQ66827.1"/>
    <property type="molecule type" value="Genomic_DNA"/>
</dbReference>
<feature type="domain" description="RCC1-like" evidence="6">
    <location>
        <begin position="894"/>
        <end position="1208"/>
    </location>
</feature>
<feature type="chain" id="PRO_5038479831" evidence="4">
    <location>
        <begin position="36"/>
        <end position="1248"/>
    </location>
</feature>
<dbReference type="Proteomes" id="UP000431901">
    <property type="component" value="Unassembled WGS sequence"/>
</dbReference>
<dbReference type="PROSITE" id="PS51318">
    <property type="entry name" value="TAT"/>
    <property type="match status" value="1"/>
</dbReference>
<comment type="similarity">
    <text evidence="2">Belongs to the peptidase S8 family.</text>
</comment>
<dbReference type="Pfam" id="PF25390">
    <property type="entry name" value="WD40_RLD"/>
    <property type="match status" value="1"/>
</dbReference>
<evidence type="ECO:0000256" key="2">
    <source>
        <dbReference type="PROSITE-ProRule" id="PRU01240"/>
    </source>
</evidence>
<evidence type="ECO:0000313" key="7">
    <source>
        <dbReference type="EMBL" id="MXQ66827.1"/>
    </source>
</evidence>
<dbReference type="AlphaFoldDB" id="A0A6I4W9H8"/>
<dbReference type="InterPro" id="IPR051210">
    <property type="entry name" value="Ub_ligase/GEF_domain"/>
</dbReference>
<comment type="caution">
    <text evidence="7">The sequence shown here is derived from an EMBL/GenBank/DDBJ whole genome shotgun (WGS) entry which is preliminary data.</text>
</comment>
<dbReference type="GO" id="GO:0006508">
    <property type="term" value="P:proteolysis"/>
    <property type="evidence" value="ECO:0007669"/>
    <property type="project" value="InterPro"/>
</dbReference>
<feature type="region of interest" description="Disordered" evidence="3">
    <location>
        <begin position="39"/>
        <end position="69"/>
    </location>
</feature>
<protein>
    <submittedName>
        <fullName evidence="7">S8 family serine peptidase</fullName>
    </submittedName>
</protein>
<dbReference type="PROSITE" id="PS50012">
    <property type="entry name" value="RCC1_3"/>
    <property type="match status" value="13"/>
</dbReference>
<dbReference type="PROSITE" id="PS51892">
    <property type="entry name" value="SUBTILASE"/>
    <property type="match status" value="1"/>
</dbReference>
<evidence type="ECO:0000313" key="8">
    <source>
        <dbReference type="Proteomes" id="UP000431901"/>
    </source>
</evidence>
<dbReference type="PANTHER" id="PTHR22870">
    <property type="entry name" value="REGULATOR OF CHROMOSOME CONDENSATION"/>
    <property type="match status" value="1"/>
</dbReference>
<dbReference type="InterPro" id="IPR058923">
    <property type="entry name" value="RCC1-like_dom"/>
</dbReference>
<feature type="signal peptide" evidence="4">
    <location>
        <begin position="1"/>
        <end position="35"/>
    </location>
</feature>
<dbReference type="InterPro" id="IPR006311">
    <property type="entry name" value="TAT_signal"/>
</dbReference>
<evidence type="ECO:0000256" key="3">
    <source>
        <dbReference type="SAM" id="MobiDB-lite"/>
    </source>
</evidence>
<dbReference type="SUPFAM" id="SSF50985">
    <property type="entry name" value="RCC1/BLIP-II"/>
    <property type="match status" value="3"/>
</dbReference>
<dbReference type="PANTHER" id="PTHR22870:SF408">
    <property type="entry name" value="OS09G0560450 PROTEIN"/>
    <property type="match status" value="1"/>
</dbReference>
<feature type="compositionally biased region" description="Basic and acidic residues" evidence="3">
    <location>
        <begin position="48"/>
        <end position="58"/>
    </location>
</feature>
<feature type="region of interest" description="Disordered" evidence="3">
    <location>
        <begin position="262"/>
        <end position="282"/>
    </location>
</feature>
<dbReference type="Pfam" id="PF00415">
    <property type="entry name" value="RCC1"/>
    <property type="match status" value="4"/>
</dbReference>
<comment type="caution">
    <text evidence="2">Lacks conserved residue(s) required for the propagation of feature annotation.</text>
</comment>
<sequence length="1248" mass="125812">MSSRSVRGRSPAAWRRPLVALTALALGATSLGITASPAGAQAKPRLKPLYDHSRDKGRPGTRGPLPKGFSATTLKVKFRTEAKVRLRGGKLTAADSGATEQIQKVLAKYPGATVTRLSVRSEKKLDDERAALQEKTGREMPDFNSWYVVRVPDHLANLVTDLNALSSVEIAQAQAQLKNMSEPLQGQQRYRNPVGDPAGTGMDVDGINSVPGGKGDNITVADVDSGTSQSAAFGLQWGHLAAGGAHTLAVDLGPSAPTVWATGSNNHGQLGDGTTTNRTTPTEIPGLSGVKAVAAAGDYSLALKTDGTIWAWGANGSGQLGDGTTTERHTPVQVSGITTATAISAGSDGHALAVLSDGTVRAWGYNGGGQLGDGTTTNRSTPVTVSGLTGVKTTWGAVGAGGGQSLAVLTSGTVKAWGSNGSGQLGDGTTTNRTTPVSVSGITTGKQVAAGGLHSLAVLTDGSLKAWGLNSSGQLGDGTTTNRTSPVSVPLSEPVGSVVAGGFHTAAQAYDPSNASYYSAWAWGYNAHGQVGDGTTTNRTSPTALSRTGFVTTLAAGAQHTVSGFAIGHAAWGFNSSGQLGLGDTADRTQETIWDVRNNYWNTCHEEFTGRPSPGGDPVRIHPTWGSNCISSTQSEHGTAISGIIGARDDNNAGVAGIAPHAKLLLSSPGGDVLDTIDALGPGDVIAAPVAFGSNGKDYPYEWDGSVYDAIVQATARGITFIEAAGNSGTNLDDPSDANAALIMSRPDSGAIMAGAGAPPSPGGSNCLGSSPPAERTAINLAGWWASGYGSRVDLQAYGSCVATLGVTGYQDLTPSETDPNKMYRGTFNGTSSATGILGGAVATLQGVAKKYGTPLTPQQVRQILKQTGTPQAAGDTRHIGPEPNLRAAVAALRGGVAAGGGHTLDVKNDGTVWAWGDNTSGQLGDGTTTNRTSPVQVSGLTNIARTFGSIDGGGDHSLAVKSDGTVVAWGSNASGQLGDGTTTNRATPVAVSGLTNVRAVAAGETFSLALKNDGTVWAWGNNANGQLGDGTTTNRTTPVQVSGLTSVASIGAGQYHALAVRTDGTVRAWGDNGYGQLGDGTTTDRPTPVTPTGLSGVSTWPGAVAGGLGHSLALLANGTVKAWGLNASGEVGDGTTTNRTTPVAVSGLSDITSLSAGAFHSVAVRASGLVVAWGSNLNGSLGDGTTTTRTTPVSVTGLGGVSGVSGGNLHTVAVRPAGAVFGWGDNNTGELGDGTTTDRYTAVAILP</sequence>
<dbReference type="Pfam" id="PF13540">
    <property type="entry name" value="RCC1_2"/>
    <property type="match status" value="1"/>
</dbReference>
<dbReference type="PRINTS" id="PR00633">
    <property type="entry name" value="RCCNDNSATION"/>
</dbReference>
<evidence type="ECO:0000259" key="5">
    <source>
        <dbReference type="Pfam" id="PF00082"/>
    </source>
</evidence>
<accession>A0A6I4W9H8</accession>
<dbReference type="RefSeq" id="WP_161105020.1">
    <property type="nucleotide sequence ID" value="NZ_JBHLYI010000003.1"/>
</dbReference>
<dbReference type="InterPro" id="IPR009091">
    <property type="entry name" value="RCC1/BLIP-II"/>
</dbReference>
<dbReference type="Gene3D" id="3.40.50.200">
    <property type="entry name" value="Peptidase S8/S53 domain"/>
    <property type="match status" value="1"/>
</dbReference>
<dbReference type="InterPro" id="IPR036852">
    <property type="entry name" value="Peptidase_S8/S53_dom_sf"/>
</dbReference>
<dbReference type="PROSITE" id="PS00626">
    <property type="entry name" value="RCC1_2"/>
    <property type="match status" value="6"/>
</dbReference>
<dbReference type="InterPro" id="IPR022398">
    <property type="entry name" value="Peptidase_S8_His-AS"/>
</dbReference>
<organism evidence="7 8">
    <name type="scientific">Actinomadura rayongensis</name>
    <dbReference type="NCBI Taxonomy" id="1429076"/>
    <lineage>
        <taxon>Bacteria</taxon>
        <taxon>Bacillati</taxon>
        <taxon>Actinomycetota</taxon>
        <taxon>Actinomycetes</taxon>
        <taxon>Streptosporangiales</taxon>
        <taxon>Thermomonosporaceae</taxon>
        <taxon>Actinomadura</taxon>
    </lineage>
</organism>
<keyword evidence="1" id="KW-0677">Repeat</keyword>